<accession>A0A7S1T6Q2</accession>
<gene>
    <name evidence="11" type="ORF">CCAE0312_LOCUS1105</name>
</gene>
<keyword evidence="6" id="KW-1278">Translocase</keyword>
<keyword evidence="8" id="KW-0406">Ion transport</keyword>
<feature type="transmembrane region" description="Helical" evidence="10">
    <location>
        <begin position="666"/>
        <end position="684"/>
    </location>
</feature>
<dbReference type="InterPro" id="IPR004131">
    <property type="entry name" value="PPase-energised_H-pump"/>
</dbReference>
<evidence type="ECO:0000256" key="4">
    <source>
        <dbReference type="ARBA" id="ARBA00022692"/>
    </source>
</evidence>
<dbReference type="GO" id="GO:0016020">
    <property type="term" value="C:membrane"/>
    <property type="evidence" value="ECO:0007669"/>
    <property type="project" value="InterPro"/>
</dbReference>
<feature type="transmembrane region" description="Helical" evidence="10">
    <location>
        <begin position="42"/>
        <end position="69"/>
    </location>
</feature>
<dbReference type="GO" id="GO:0004427">
    <property type="term" value="F:inorganic diphosphate phosphatase activity"/>
    <property type="evidence" value="ECO:0007669"/>
    <property type="project" value="InterPro"/>
</dbReference>
<comment type="subcellular location">
    <subcellularLocation>
        <location evidence="1">Endomembrane system</location>
        <topology evidence="1">Multi-pass membrane protein</topology>
    </subcellularLocation>
</comment>
<feature type="transmembrane region" description="Helical" evidence="10">
    <location>
        <begin position="465"/>
        <end position="484"/>
    </location>
</feature>
<dbReference type="NCBIfam" id="NF001960">
    <property type="entry name" value="PRK00733.3-5"/>
    <property type="match status" value="1"/>
</dbReference>
<evidence type="ECO:0000256" key="3">
    <source>
        <dbReference type="ARBA" id="ARBA00022448"/>
    </source>
</evidence>
<feature type="transmembrane region" description="Helical" evidence="10">
    <location>
        <begin position="181"/>
        <end position="211"/>
    </location>
</feature>
<keyword evidence="9 10" id="KW-0472">Membrane</keyword>
<dbReference type="EMBL" id="HBGH01002061">
    <property type="protein sequence ID" value="CAD9225068.1"/>
    <property type="molecule type" value="Transcribed_RNA"/>
</dbReference>
<keyword evidence="3" id="KW-0813">Transport</keyword>
<organism evidence="11">
    <name type="scientific">Compsopogon caeruleus</name>
    <dbReference type="NCBI Taxonomy" id="31354"/>
    <lineage>
        <taxon>Eukaryota</taxon>
        <taxon>Rhodophyta</taxon>
        <taxon>Compsopogonophyceae</taxon>
        <taxon>Compsopogonales</taxon>
        <taxon>Compsopogonaceae</taxon>
        <taxon>Compsopogon</taxon>
    </lineage>
</organism>
<protein>
    <recommendedName>
        <fullName evidence="2">H(+)-exporting diphosphatase</fullName>
        <ecNumber evidence="2">7.1.3.1</ecNumber>
    </recommendedName>
</protein>
<feature type="transmembrane region" description="Helical" evidence="10">
    <location>
        <begin position="323"/>
        <end position="345"/>
    </location>
</feature>
<evidence type="ECO:0000256" key="5">
    <source>
        <dbReference type="ARBA" id="ARBA00022842"/>
    </source>
</evidence>
<evidence type="ECO:0000256" key="2">
    <source>
        <dbReference type="ARBA" id="ARBA00013242"/>
    </source>
</evidence>
<feature type="transmembrane region" description="Helical" evidence="10">
    <location>
        <begin position="377"/>
        <end position="398"/>
    </location>
</feature>
<dbReference type="NCBIfam" id="TIGR01104">
    <property type="entry name" value="V_PPase"/>
    <property type="match status" value="1"/>
</dbReference>
<reference evidence="11" key="1">
    <citation type="submission" date="2021-01" db="EMBL/GenBank/DDBJ databases">
        <authorList>
            <person name="Corre E."/>
            <person name="Pelletier E."/>
            <person name="Niang G."/>
            <person name="Scheremetjew M."/>
            <person name="Finn R."/>
            <person name="Kale V."/>
            <person name="Holt S."/>
            <person name="Cochrane G."/>
            <person name="Meng A."/>
            <person name="Brown T."/>
            <person name="Cohen L."/>
        </authorList>
    </citation>
    <scope>NUCLEOTIDE SEQUENCE</scope>
    <source>
        <strain evidence="11">SAG 36.94</strain>
    </source>
</reference>
<feature type="transmembrane region" description="Helical" evidence="10">
    <location>
        <begin position="405"/>
        <end position="426"/>
    </location>
</feature>
<evidence type="ECO:0000256" key="8">
    <source>
        <dbReference type="ARBA" id="ARBA00023065"/>
    </source>
</evidence>
<keyword evidence="7 10" id="KW-1133">Transmembrane helix</keyword>
<keyword evidence="4 10" id="KW-0812">Transmembrane</keyword>
<dbReference type="Pfam" id="PF03030">
    <property type="entry name" value="H_PPase"/>
    <property type="match status" value="1"/>
</dbReference>
<name>A0A7S1T6Q2_9RHOD</name>
<evidence type="ECO:0000256" key="10">
    <source>
        <dbReference type="SAM" id="Phobius"/>
    </source>
</evidence>
<proteinExistence type="inferred from homology"/>
<feature type="transmembrane region" description="Helical" evidence="10">
    <location>
        <begin position="217"/>
        <end position="237"/>
    </location>
</feature>
<dbReference type="AlphaFoldDB" id="A0A7S1T6Q2"/>
<dbReference type="EC" id="7.1.3.1" evidence="2"/>
<keyword evidence="5" id="KW-0460">Magnesium</keyword>
<feature type="transmembrane region" description="Helical" evidence="10">
    <location>
        <begin position="696"/>
        <end position="719"/>
    </location>
</feature>
<dbReference type="HAMAP" id="MF_01129">
    <property type="entry name" value="PPase_energized_pump"/>
    <property type="match status" value="1"/>
</dbReference>
<evidence type="ECO:0000256" key="9">
    <source>
        <dbReference type="ARBA" id="ARBA00023136"/>
    </source>
</evidence>
<sequence>MDSKGTNMTMDMVVMSAVESLGTTHGDMLASRPSSKSESDEAVSSILLVLWIAAVGFLLVAFRIASWVLSKSEGPPALRKVSDPIREGAYAFFVTQYGAIARLSLILALVLFLSYRFRPVGNNGGDTYSPTVLATICVASFLVGGALSGVSGLIAMWVAVRSNVRVCAQAIMGSYNGAIQVAFRAGAFASILIVSLCLFGLVFLYTVVWLLLGANPLTIPMLIVGYGFGASYVALFAQLGGGIYTKAADVGADIVGKIEKNIPEDDPRNPAVIADLVGDNVGDCAGRGADLFESIAAENIGAMILGATLASTSSLPDGDQVSYTLFPLILHGMGLCACAIGVLAVGTRSDPGAVRDEETPVLRGRMLEDPMVVMKRGLYVTIFLSIVGMWFLCSYFLYSSLYPSAWWRFAICGTMGILTSLAFVVITEHYTDYLFYPVRSVAESSQYGHGTNVIRGIAVGLESTFPSIIVLSIAILVVYSLGYGSGLPDKAAAGVFGTAVATMGMLSSASFILAMDVFGPIADNAGGISEMSMQGEEVRVITDRLDAVGNTTKALTKGYAVGSASMAAFLLFRAFLDEINSILPEGLVLKSIDLAYPEVFIAGLLGGAMVFLFSSLSMSAVGKSAQAVVTEVRRQFNQHPGILNNTETPDYGKCVSMVASSALKEMILPGVLAVTGPILTGLVFKMCGRFSHRPLLGVQAAGGQLMVGTIAGVLVALFFNNAGGAWDNAKKYIESGAYGGKNSEAHKAAVTGDTVGDPFKDTCGPSIHVLIKLLATITLVVGPLYLAL</sequence>
<feature type="transmembrane region" description="Helical" evidence="10">
    <location>
        <begin position="767"/>
        <end position="787"/>
    </location>
</feature>
<feature type="transmembrane region" description="Helical" evidence="10">
    <location>
        <begin position="133"/>
        <end position="160"/>
    </location>
</feature>
<evidence type="ECO:0000313" key="11">
    <source>
        <dbReference type="EMBL" id="CAD9225068.1"/>
    </source>
</evidence>
<dbReference type="GO" id="GO:0012505">
    <property type="term" value="C:endomembrane system"/>
    <property type="evidence" value="ECO:0007669"/>
    <property type="project" value="UniProtKB-SubCell"/>
</dbReference>
<evidence type="ECO:0000256" key="7">
    <source>
        <dbReference type="ARBA" id="ARBA00022989"/>
    </source>
</evidence>
<dbReference type="PANTHER" id="PTHR31998">
    <property type="entry name" value="K(+)-INSENSITIVE PYROPHOSPHATE-ENERGIZED PROTON PUMP"/>
    <property type="match status" value="1"/>
</dbReference>
<feature type="transmembrane region" description="Helical" evidence="10">
    <location>
        <begin position="90"/>
        <end position="113"/>
    </location>
</feature>
<evidence type="ECO:0000256" key="1">
    <source>
        <dbReference type="ARBA" id="ARBA00004127"/>
    </source>
</evidence>
<feature type="transmembrane region" description="Helical" evidence="10">
    <location>
        <begin position="491"/>
        <end position="514"/>
    </location>
</feature>
<evidence type="ECO:0000256" key="6">
    <source>
        <dbReference type="ARBA" id="ARBA00022967"/>
    </source>
</evidence>
<feature type="transmembrane region" description="Helical" evidence="10">
    <location>
        <begin position="596"/>
        <end position="616"/>
    </location>
</feature>
<dbReference type="GO" id="GO:0009678">
    <property type="term" value="F:diphosphate hydrolysis-driven proton transmembrane transporter activity"/>
    <property type="evidence" value="ECO:0007669"/>
    <property type="project" value="UniProtKB-EC"/>
</dbReference>
<dbReference type="NCBIfam" id="NF001953">
    <property type="entry name" value="PRK00733.2-1"/>
    <property type="match status" value="1"/>
</dbReference>
<dbReference type="PIRSF" id="PIRSF001265">
    <property type="entry name" value="H+-PPase"/>
    <property type="match status" value="1"/>
</dbReference>